<evidence type="ECO:0000313" key="17">
    <source>
        <dbReference type="EMBL" id="JAS58169.1"/>
    </source>
</evidence>
<organism evidence="15">
    <name type="scientific">Cuerna arida</name>
    <dbReference type="NCBI Taxonomy" id="1464854"/>
    <lineage>
        <taxon>Eukaryota</taxon>
        <taxon>Metazoa</taxon>
        <taxon>Ecdysozoa</taxon>
        <taxon>Arthropoda</taxon>
        <taxon>Hexapoda</taxon>
        <taxon>Insecta</taxon>
        <taxon>Pterygota</taxon>
        <taxon>Neoptera</taxon>
        <taxon>Paraneoptera</taxon>
        <taxon>Hemiptera</taxon>
        <taxon>Auchenorrhyncha</taxon>
        <taxon>Membracoidea</taxon>
        <taxon>Cicadellidae</taxon>
        <taxon>Cicadellinae</taxon>
        <taxon>Proconiini</taxon>
        <taxon>Cuerna</taxon>
    </lineage>
</organism>
<evidence type="ECO:0000256" key="6">
    <source>
        <dbReference type="ARBA" id="ARBA00022792"/>
    </source>
</evidence>
<evidence type="ECO:0000313" key="14">
    <source>
        <dbReference type="EMBL" id="JAS43493.1"/>
    </source>
</evidence>
<dbReference type="Pfam" id="PF00153">
    <property type="entry name" value="Mito_carr"/>
    <property type="match status" value="3"/>
</dbReference>
<dbReference type="EMBL" id="GECZ01020397">
    <property type="protein sequence ID" value="JAS49372.1"/>
    <property type="molecule type" value="Transcribed_RNA"/>
</dbReference>
<dbReference type="EMBL" id="GECZ01026276">
    <property type="protein sequence ID" value="JAS43493.1"/>
    <property type="molecule type" value="Transcribed_RNA"/>
</dbReference>
<evidence type="ECO:0000256" key="7">
    <source>
        <dbReference type="ARBA" id="ARBA00022989"/>
    </source>
</evidence>
<evidence type="ECO:0000256" key="3">
    <source>
        <dbReference type="ARBA" id="ARBA00022448"/>
    </source>
</evidence>
<comment type="subcellular location">
    <subcellularLocation>
        <location evidence="1">Mitochondrion inner membrane</location>
        <topology evidence="1">Multi-pass membrane protein</topology>
    </subcellularLocation>
</comment>
<sequence>MEFVIGGIAAVGAGCFTNPLEVVKTRMQLQGELRAKGQYTKHYRNFFHAFYVIGKTDGILALQKGLAPALIHQVLLNGTRLGIYQFAEERKWHLKDNGDVSLANTLLISSTAGAVGAYTGSPLYLVKVHLQSKSAASIAVGYQHKHEGTMHALRTIYQEHGILGMWRGASGAVPRLAVGSASQLGTFYVCKEYLETSKLLTREKSLINTSVASFLGGFAAGVFMTPLDVISTRLYNQGVDAQGRGLLYSSYIDCVRKVWAKEGLFGLYKGFVPCFARIGPHTMLCLVFWDLLKDGQKALMERFEQSEKDVS</sequence>
<dbReference type="Gene3D" id="1.50.40.10">
    <property type="entry name" value="Mitochondrial carrier domain"/>
    <property type="match status" value="1"/>
</dbReference>
<evidence type="ECO:0008006" key="19">
    <source>
        <dbReference type="Google" id="ProtNLM"/>
    </source>
</evidence>
<feature type="repeat" description="Solcar" evidence="10">
    <location>
        <begin position="1"/>
        <end position="90"/>
    </location>
</feature>
<dbReference type="EMBL" id="GECZ01006638">
    <property type="protein sequence ID" value="JAS63131.1"/>
    <property type="molecule type" value="Transcribed_RNA"/>
</dbReference>
<keyword evidence="4 10" id="KW-0812">Transmembrane</keyword>
<dbReference type="GO" id="GO:0005743">
    <property type="term" value="C:mitochondrial inner membrane"/>
    <property type="evidence" value="ECO:0007669"/>
    <property type="project" value="UniProtKB-SubCell"/>
</dbReference>
<dbReference type="InterPro" id="IPR023395">
    <property type="entry name" value="MCP_dom_sf"/>
</dbReference>
<keyword evidence="6" id="KW-0999">Mitochondrion inner membrane</keyword>
<evidence type="ECO:0000313" key="13">
    <source>
        <dbReference type="EMBL" id="JAS40512.1"/>
    </source>
</evidence>
<dbReference type="PROSITE" id="PS50920">
    <property type="entry name" value="SOLCAR"/>
    <property type="match status" value="3"/>
</dbReference>
<gene>
    <name evidence="13" type="ORF">g.26634</name>
    <name evidence="12" type="ORF">g.26635</name>
    <name evidence="17" type="ORF">g.26636</name>
    <name evidence="15" type="ORF">g.26637</name>
    <name evidence="16" type="ORF">g.26638</name>
    <name evidence="18" type="ORF">g.26639</name>
    <name evidence="14" type="ORF">g.26641</name>
</gene>
<dbReference type="EMBL" id="GECZ01031429">
    <property type="protein sequence ID" value="JAS38340.1"/>
    <property type="molecule type" value="Transcribed_RNA"/>
</dbReference>
<proteinExistence type="inferred from homology"/>
<keyword evidence="8" id="KW-0496">Mitochondrion</keyword>
<evidence type="ECO:0000256" key="10">
    <source>
        <dbReference type="PROSITE-ProRule" id="PRU00282"/>
    </source>
</evidence>
<name>A0A1B6F1I2_9HEMI</name>
<dbReference type="SUPFAM" id="SSF103506">
    <property type="entry name" value="Mitochondrial carrier"/>
    <property type="match status" value="1"/>
</dbReference>
<protein>
    <recommendedName>
        <fullName evidence="19">Solute carrier family 25 member 35</fullName>
    </recommendedName>
</protein>
<feature type="repeat" description="Solcar" evidence="10">
    <location>
        <begin position="204"/>
        <end position="295"/>
    </location>
</feature>
<evidence type="ECO:0000256" key="5">
    <source>
        <dbReference type="ARBA" id="ARBA00022737"/>
    </source>
</evidence>
<dbReference type="PANTHER" id="PTHR45928:SF1">
    <property type="entry name" value="RE38146P"/>
    <property type="match status" value="1"/>
</dbReference>
<keyword evidence="5" id="KW-0677">Repeat</keyword>
<dbReference type="AlphaFoldDB" id="A0A1B6F1I2"/>
<evidence type="ECO:0000256" key="9">
    <source>
        <dbReference type="ARBA" id="ARBA00023136"/>
    </source>
</evidence>
<evidence type="ECO:0000313" key="16">
    <source>
        <dbReference type="EMBL" id="JAS49372.1"/>
    </source>
</evidence>
<dbReference type="EMBL" id="GECZ01029257">
    <property type="protein sequence ID" value="JAS40512.1"/>
    <property type="molecule type" value="Transcribed_RNA"/>
</dbReference>
<feature type="repeat" description="Solcar" evidence="10">
    <location>
        <begin position="100"/>
        <end position="193"/>
    </location>
</feature>
<dbReference type="InterPro" id="IPR051508">
    <property type="entry name" value="Mito_Carrier_Antiporter"/>
</dbReference>
<evidence type="ECO:0000256" key="11">
    <source>
        <dbReference type="RuleBase" id="RU000488"/>
    </source>
</evidence>
<keyword evidence="9 10" id="KW-0472">Membrane</keyword>
<evidence type="ECO:0000256" key="1">
    <source>
        <dbReference type="ARBA" id="ARBA00004448"/>
    </source>
</evidence>
<evidence type="ECO:0000313" key="12">
    <source>
        <dbReference type="EMBL" id="JAS38340.1"/>
    </source>
</evidence>
<dbReference type="EMBL" id="GECZ01025741">
    <property type="protein sequence ID" value="JAS44028.1"/>
    <property type="molecule type" value="Transcribed_RNA"/>
</dbReference>
<evidence type="ECO:0000313" key="15">
    <source>
        <dbReference type="EMBL" id="JAS44028.1"/>
    </source>
</evidence>
<evidence type="ECO:0000256" key="8">
    <source>
        <dbReference type="ARBA" id="ARBA00023128"/>
    </source>
</evidence>
<evidence type="ECO:0000256" key="2">
    <source>
        <dbReference type="ARBA" id="ARBA00006375"/>
    </source>
</evidence>
<dbReference type="PANTHER" id="PTHR45928">
    <property type="entry name" value="RE38146P"/>
    <property type="match status" value="1"/>
</dbReference>
<evidence type="ECO:0000313" key="18">
    <source>
        <dbReference type="EMBL" id="JAS63131.1"/>
    </source>
</evidence>
<accession>A0A1B6F1I2</accession>
<reference evidence="15" key="1">
    <citation type="submission" date="2015-11" db="EMBL/GenBank/DDBJ databases">
        <title>De novo transcriptome assembly of four potential Pierce s Disease insect vectors from Arizona vineyards.</title>
        <authorList>
            <person name="Tassone E.E."/>
        </authorList>
    </citation>
    <scope>NUCLEOTIDE SEQUENCE</scope>
</reference>
<evidence type="ECO:0000256" key="4">
    <source>
        <dbReference type="ARBA" id="ARBA00022692"/>
    </source>
</evidence>
<keyword evidence="3 11" id="KW-0813">Transport</keyword>
<dbReference type="EMBL" id="GECZ01011600">
    <property type="protein sequence ID" value="JAS58169.1"/>
    <property type="molecule type" value="Transcribed_RNA"/>
</dbReference>
<dbReference type="InterPro" id="IPR018108">
    <property type="entry name" value="MCP_transmembrane"/>
</dbReference>
<keyword evidence="7" id="KW-1133">Transmembrane helix</keyword>
<comment type="similarity">
    <text evidence="2 11">Belongs to the mitochondrial carrier (TC 2.A.29) family.</text>
</comment>